<reference evidence="2" key="1">
    <citation type="submission" date="2018-11" db="EMBL/GenBank/DDBJ databases">
        <authorList>
            <consortium name="Pathogen Informatics"/>
        </authorList>
    </citation>
    <scope>NUCLEOTIDE SEQUENCE</scope>
</reference>
<dbReference type="AlphaFoldDB" id="A0A3S5CVA1"/>
<feature type="region of interest" description="Disordered" evidence="1">
    <location>
        <begin position="342"/>
        <end position="369"/>
    </location>
</feature>
<sequence>MLIETGIVEIAVQDAHILFECSPQEWRSIREENQLKVVHFDDISCPTSDHLQLHSAPFPSRLVGNTPFSPYRTTSVVSSVDTMAQSVIFAARRASSLVHRLQLTPLSLTSLQLARSVKHVVVRTTLCTHFGKLKCPTHSLPPTNRLAASGRKVVRSSAPFGCHVATAESPSHRVGHQLSPVVASCRQLRSLLHGLHSLAQTGQDQGGTDGNCRGWRTQSVATRAGTDGEFCAKSTGPMTQNVPVDERPLRDIHDPASVVSTTSSWPVGCGSRFDGSSATHFNSHSSGFRANSFSPLSPHTFTPCPTIPSSSSSSSLLPGRLATLLLFRPAWLPCQTSAAPASLSPTPHLLPPPPPPPPPPPSPLLTPPPPPPSAFWLASVKAAAAAFAMASSSLREPFCPETSSPQPVPGKWESAVAGCATSRPLVQPKEQLRPEQLQADLHFRLSKNSSRISVTTSLDTVL</sequence>
<feature type="compositionally biased region" description="Pro residues" evidence="1">
    <location>
        <begin position="348"/>
        <end position="369"/>
    </location>
</feature>
<comment type="caution">
    <text evidence="2">The sequence shown here is derived from an EMBL/GenBank/DDBJ whole genome shotgun (WGS) entry which is preliminary data.</text>
</comment>
<accession>A0A3S5CVA1</accession>
<evidence type="ECO:0000313" key="3">
    <source>
        <dbReference type="Proteomes" id="UP000784294"/>
    </source>
</evidence>
<dbReference type="Proteomes" id="UP000784294">
    <property type="component" value="Unassembled WGS sequence"/>
</dbReference>
<organism evidence="2 3">
    <name type="scientific">Protopolystoma xenopodis</name>
    <dbReference type="NCBI Taxonomy" id="117903"/>
    <lineage>
        <taxon>Eukaryota</taxon>
        <taxon>Metazoa</taxon>
        <taxon>Spiralia</taxon>
        <taxon>Lophotrochozoa</taxon>
        <taxon>Platyhelminthes</taxon>
        <taxon>Monogenea</taxon>
        <taxon>Polyopisthocotylea</taxon>
        <taxon>Polystomatidea</taxon>
        <taxon>Polystomatidae</taxon>
        <taxon>Protopolystoma</taxon>
    </lineage>
</organism>
<evidence type="ECO:0000313" key="2">
    <source>
        <dbReference type="EMBL" id="VEL41764.1"/>
    </source>
</evidence>
<keyword evidence="3" id="KW-1185">Reference proteome</keyword>
<evidence type="ECO:0000256" key="1">
    <source>
        <dbReference type="SAM" id="MobiDB-lite"/>
    </source>
</evidence>
<protein>
    <submittedName>
        <fullName evidence="2">Uncharacterized protein</fullName>
    </submittedName>
</protein>
<dbReference type="EMBL" id="CAAALY010270898">
    <property type="protein sequence ID" value="VEL41764.1"/>
    <property type="molecule type" value="Genomic_DNA"/>
</dbReference>
<proteinExistence type="predicted"/>
<name>A0A3S5CVA1_9PLAT</name>
<gene>
    <name evidence="2" type="ORF">PXEA_LOCUS35204</name>
</gene>